<dbReference type="RefSeq" id="WP_156168293.1">
    <property type="nucleotide sequence ID" value="NZ_CQEH01000020.1"/>
</dbReference>
<feature type="region of interest" description="Disordered" evidence="1">
    <location>
        <begin position="769"/>
        <end position="799"/>
    </location>
</feature>
<dbReference type="Proteomes" id="UP000038647">
    <property type="component" value="Unassembled WGS sequence"/>
</dbReference>
<comment type="caution">
    <text evidence="2">The sequence shown here is derived from an EMBL/GenBank/DDBJ whole genome shotgun (WGS) entry which is preliminary data.</text>
</comment>
<accession>A0ABM9SXE2</accession>
<keyword evidence="3" id="KW-1185">Reference proteome</keyword>
<feature type="compositionally biased region" description="Polar residues" evidence="1">
    <location>
        <begin position="686"/>
        <end position="709"/>
    </location>
</feature>
<evidence type="ECO:0000313" key="3">
    <source>
        <dbReference type="Proteomes" id="UP000038647"/>
    </source>
</evidence>
<evidence type="ECO:0000313" key="2">
    <source>
        <dbReference type="EMBL" id="CNL54377.1"/>
    </source>
</evidence>
<proteinExistence type="predicted"/>
<feature type="region of interest" description="Disordered" evidence="1">
    <location>
        <begin position="682"/>
        <end position="710"/>
    </location>
</feature>
<evidence type="ECO:0000256" key="1">
    <source>
        <dbReference type="SAM" id="MobiDB-lite"/>
    </source>
</evidence>
<gene>
    <name evidence="2" type="ORF">ERS137966_03530</name>
</gene>
<name>A0ABM9SXE2_YERAL</name>
<feature type="compositionally biased region" description="Polar residues" evidence="1">
    <location>
        <begin position="786"/>
        <end position="799"/>
    </location>
</feature>
<protein>
    <submittedName>
        <fullName evidence="2">Serine rich protein</fullName>
    </submittedName>
</protein>
<reference evidence="2 3" key="1">
    <citation type="submission" date="2015-03" db="EMBL/GenBank/DDBJ databases">
        <authorList>
            <consortium name="Pathogen Informatics"/>
            <person name="Murphy D."/>
        </authorList>
    </citation>
    <scope>NUCLEOTIDE SEQUENCE [LARGE SCALE GENOMIC DNA]</scope>
    <source>
        <strain evidence="2 3">IP08791</strain>
    </source>
</reference>
<organism evidence="2 3">
    <name type="scientific">Yersinia aldovae</name>
    <dbReference type="NCBI Taxonomy" id="29483"/>
    <lineage>
        <taxon>Bacteria</taxon>
        <taxon>Pseudomonadati</taxon>
        <taxon>Pseudomonadota</taxon>
        <taxon>Gammaproteobacteria</taxon>
        <taxon>Enterobacterales</taxon>
        <taxon>Yersiniaceae</taxon>
        <taxon>Yersinia</taxon>
    </lineage>
</organism>
<dbReference type="EMBL" id="CQEH01000020">
    <property type="protein sequence ID" value="CNL54377.1"/>
    <property type="molecule type" value="Genomic_DNA"/>
</dbReference>
<feature type="region of interest" description="Disordered" evidence="1">
    <location>
        <begin position="294"/>
        <end position="324"/>
    </location>
</feature>
<sequence>MIAQPTLQRSQSCMPRIGLGKSSAPNQNTVARNLSGISVTNSQLCPVSFEEGGVSGRVFYFESNSVNGQPLRDVNSAIHIETFFNSLQEKGVKIDNLDEFTKVMNQGGDSGLKKSTLKYGTKVALTLFNALPTGKQNDALMDKAQSFYNAMDKLSQKPDSTANKNLAYNALKIFTSDIYNEMGFSEKTGQEANLEKFCSDYLDRSVYSDVIAKLASVLSPERLEELKNNPEKVVEHLYVDQNRSNDSIIKELKKEFFGHKNTGDQMVVMSSLIQALEQKTQMIAGLITNAEAQETSPPAELAADNDIGQSHPVDGNKAASPGPAASNITNITNNYYITYNAPPPTSNNVSTININLSGTTATTKPENGKPQSTATNQTQADMAHSSTQLFDVVDSSPMPSSEFTTGGTGKIEQVKQDASQVSDTQGLSAAKDIPVSDNVLNSEEVSGDAGDTKQMPPAKLVTGKSYNAQGTLFGMDALAPSNLHTSSDVITTSGGQVSDLAGKQRYAKENIEGKQPNVVNKFGTAFQGMMPKSPAATALRGTGKTEQDAPQVNYKADSLVPVNKPNFITTLDIQVNSDGTLQQTADGIYHAVPAMVEAESQLNKETAKPNPATTAAPDATKIQQNVPPVSYKVDLNVPAKKTNFITTLDIELNSNTTANHVDGINPVVSATKVTADKRVNPWGAELNTNKPAPSKLYTSSDVITTSGGQTRDLAGKKRYQLGDSSQKNVSSVNAFGNQFVGVGKNTPIPELTQSWSNNKGANVVLTQEGAGTRGLTEKDRYRAGKFTNSSSPNNPQEAK</sequence>